<name>A0A846RE46_9MICC</name>
<evidence type="ECO:0008006" key="5">
    <source>
        <dbReference type="Google" id="ProtNLM"/>
    </source>
</evidence>
<feature type="chain" id="PRO_5039137461" description="Lipoprotein" evidence="2">
    <location>
        <begin position="24"/>
        <end position="335"/>
    </location>
</feature>
<reference evidence="3 4" key="1">
    <citation type="submission" date="2020-03" db="EMBL/GenBank/DDBJ databases">
        <title>Sequencing the genomes of 1000 actinobacteria strains.</title>
        <authorList>
            <person name="Klenk H.-P."/>
        </authorList>
    </citation>
    <scope>NUCLEOTIDE SEQUENCE [LARGE SCALE GENOMIC DNA]</scope>
    <source>
        <strain evidence="3 4">DSM 16403</strain>
    </source>
</reference>
<dbReference type="PROSITE" id="PS51257">
    <property type="entry name" value="PROKAR_LIPOPROTEIN"/>
    <property type="match status" value="1"/>
</dbReference>
<evidence type="ECO:0000313" key="4">
    <source>
        <dbReference type="Proteomes" id="UP000547458"/>
    </source>
</evidence>
<sequence>MKRSWRVRPVSVAVILAMTLLVAGCSGPDLSDSRPTAPSSATSPQTMTTAPSPTATPSPTPTPTPSPTPEQLELPRGGVELFPEYRLVGFSGHPYSPALGRLGIGAIDERVAEIEDLGAQLAEGRTVLPVLELIAVVVQAAPGADGAYRTRASDDIIADYLEAARRHDGILLLNVQPGRSSMEEEVRSLEKWLKEPDVSVALDPEWDINADQLPGVSYGHTTGEEINAIATYLDGIVQEENLPQKPLVFHQVSASVVSNEAAIQEYEGVEVIKSVDGIGSAGMKIETYNALMKDLSPNIHAGFKLFFEEDVKLGPLMTPAEVLALTPQPEYILYE</sequence>
<gene>
    <name evidence="3" type="ORF">BJ994_000474</name>
</gene>
<dbReference type="Proteomes" id="UP000547458">
    <property type="component" value="Unassembled WGS sequence"/>
</dbReference>
<keyword evidence="2" id="KW-0732">Signal</keyword>
<protein>
    <recommendedName>
        <fullName evidence="5">Lipoprotein</fullName>
    </recommendedName>
</protein>
<keyword evidence="4" id="KW-1185">Reference proteome</keyword>
<feature type="signal peptide" evidence="2">
    <location>
        <begin position="1"/>
        <end position="23"/>
    </location>
</feature>
<proteinExistence type="predicted"/>
<dbReference type="RefSeq" id="WP_209066489.1">
    <property type="nucleotide sequence ID" value="NZ_JAATJL010000001.1"/>
</dbReference>
<accession>A0A846RE46</accession>
<comment type="caution">
    <text evidence="3">The sequence shown here is derived from an EMBL/GenBank/DDBJ whole genome shotgun (WGS) entry which is preliminary data.</text>
</comment>
<feature type="compositionally biased region" description="Pro residues" evidence="1">
    <location>
        <begin position="54"/>
        <end position="68"/>
    </location>
</feature>
<feature type="compositionally biased region" description="Low complexity" evidence="1">
    <location>
        <begin position="35"/>
        <end position="53"/>
    </location>
</feature>
<organism evidence="3 4">
    <name type="scientific">Arthrobacter pigmenti</name>
    <dbReference type="NCBI Taxonomy" id="271432"/>
    <lineage>
        <taxon>Bacteria</taxon>
        <taxon>Bacillati</taxon>
        <taxon>Actinomycetota</taxon>
        <taxon>Actinomycetes</taxon>
        <taxon>Micrococcales</taxon>
        <taxon>Micrococcaceae</taxon>
        <taxon>Arthrobacter</taxon>
    </lineage>
</organism>
<dbReference type="AlphaFoldDB" id="A0A846RE46"/>
<evidence type="ECO:0000256" key="1">
    <source>
        <dbReference type="SAM" id="MobiDB-lite"/>
    </source>
</evidence>
<dbReference type="EMBL" id="JAATJL010000001">
    <property type="protein sequence ID" value="NJC21398.1"/>
    <property type="molecule type" value="Genomic_DNA"/>
</dbReference>
<evidence type="ECO:0000313" key="3">
    <source>
        <dbReference type="EMBL" id="NJC21398.1"/>
    </source>
</evidence>
<feature type="region of interest" description="Disordered" evidence="1">
    <location>
        <begin position="29"/>
        <end position="74"/>
    </location>
</feature>
<evidence type="ECO:0000256" key="2">
    <source>
        <dbReference type="SAM" id="SignalP"/>
    </source>
</evidence>